<organism evidence="2 3">
    <name type="scientific">Caulobacter endophyticus</name>
    <dbReference type="NCBI Taxonomy" id="2172652"/>
    <lineage>
        <taxon>Bacteria</taxon>
        <taxon>Pseudomonadati</taxon>
        <taxon>Pseudomonadota</taxon>
        <taxon>Alphaproteobacteria</taxon>
        <taxon>Caulobacterales</taxon>
        <taxon>Caulobacteraceae</taxon>
        <taxon>Caulobacter</taxon>
    </lineage>
</organism>
<dbReference type="OrthoDB" id="7161229at2"/>
<evidence type="ECO:0000313" key="2">
    <source>
        <dbReference type="EMBL" id="PVM84913.1"/>
    </source>
</evidence>
<reference evidence="2 3" key="1">
    <citation type="submission" date="2018-04" db="EMBL/GenBank/DDBJ databases">
        <title>The genome sequence of Caulobacter sp. 744.</title>
        <authorList>
            <person name="Gao J."/>
            <person name="Sun J."/>
        </authorList>
    </citation>
    <scope>NUCLEOTIDE SEQUENCE [LARGE SCALE GENOMIC DNA]</scope>
    <source>
        <strain evidence="2 3">774</strain>
    </source>
</reference>
<name>A0A2T9JMK5_9CAUL</name>
<gene>
    <name evidence="2" type="ORF">DDF67_18635</name>
</gene>
<dbReference type="EMBL" id="QDKQ01000063">
    <property type="protein sequence ID" value="PVM84913.1"/>
    <property type="molecule type" value="Genomic_DNA"/>
</dbReference>
<evidence type="ECO:0000313" key="3">
    <source>
        <dbReference type="Proteomes" id="UP000245073"/>
    </source>
</evidence>
<keyword evidence="3" id="KW-1185">Reference proteome</keyword>
<feature type="region of interest" description="Disordered" evidence="1">
    <location>
        <begin position="76"/>
        <end position="95"/>
    </location>
</feature>
<comment type="caution">
    <text evidence="2">The sequence shown here is derived from an EMBL/GenBank/DDBJ whole genome shotgun (WGS) entry which is preliminary data.</text>
</comment>
<dbReference type="RefSeq" id="WP_109102338.1">
    <property type="nucleotide sequence ID" value="NZ_QDKQ01000063.1"/>
</dbReference>
<feature type="region of interest" description="Disordered" evidence="1">
    <location>
        <begin position="104"/>
        <end position="140"/>
    </location>
</feature>
<proteinExistence type="predicted"/>
<dbReference type="Proteomes" id="UP000245073">
    <property type="component" value="Unassembled WGS sequence"/>
</dbReference>
<sequence>MRISAAPAEPDDTRLSAGAALLALLGHAGLAALLLARWPAQTPSDLTAHSVQVTLVQGGQAGPKGEAATPSRPFERLHASTQQPPSPPPSTDETGRRLDELLQSRPTPARQAARNETSATPAASTAPAAGEGRGGSSGLKAGEGLAGIDVFGGAALPVVGQRPAAPSGDLWKRVAPCWRSPGKLQVSLMVELGMAGDVVRLQTIRREGQAVDGQRLAAERSAARAIEACAPYAGLGAGRERLEFRP</sequence>
<dbReference type="AlphaFoldDB" id="A0A2T9JMK5"/>
<protein>
    <submittedName>
        <fullName evidence="2">Uncharacterized protein</fullName>
    </submittedName>
</protein>
<evidence type="ECO:0000256" key="1">
    <source>
        <dbReference type="SAM" id="MobiDB-lite"/>
    </source>
</evidence>
<accession>A0A2T9JMK5</accession>
<feature type="compositionally biased region" description="Low complexity" evidence="1">
    <location>
        <begin position="117"/>
        <end position="129"/>
    </location>
</feature>